<dbReference type="InterPro" id="IPR025714">
    <property type="entry name" value="Methyltranfer_dom"/>
</dbReference>
<dbReference type="OrthoDB" id="3636702at2"/>
<organism evidence="1 2">
    <name type="scientific">Prauserella muralis</name>
    <dbReference type="NCBI Taxonomy" id="588067"/>
    <lineage>
        <taxon>Bacteria</taxon>
        <taxon>Bacillati</taxon>
        <taxon>Actinomycetota</taxon>
        <taxon>Actinomycetes</taxon>
        <taxon>Pseudonocardiales</taxon>
        <taxon>Pseudonocardiaceae</taxon>
        <taxon>Prauserella</taxon>
    </lineage>
</organism>
<evidence type="ECO:0000313" key="1">
    <source>
        <dbReference type="EMBL" id="PXY20774.1"/>
    </source>
</evidence>
<name>A0A2V4ALC8_9PSEU</name>
<evidence type="ECO:0000313" key="2">
    <source>
        <dbReference type="Proteomes" id="UP000249915"/>
    </source>
</evidence>
<dbReference type="AlphaFoldDB" id="A0A2V4ALC8"/>
<dbReference type="EMBL" id="MASW01000006">
    <property type="protein sequence ID" value="PXY20774.1"/>
    <property type="molecule type" value="Genomic_DNA"/>
</dbReference>
<dbReference type="Gene3D" id="3.40.50.150">
    <property type="entry name" value="Vaccinia Virus protein VP39"/>
    <property type="match status" value="1"/>
</dbReference>
<comment type="caution">
    <text evidence="1">The sequence shown here is derived from an EMBL/GenBank/DDBJ whole genome shotgun (WGS) entry which is preliminary data.</text>
</comment>
<dbReference type="SUPFAM" id="SSF53335">
    <property type="entry name" value="S-adenosyl-L-methionine-dependent methyltransferases"/>
    <property type="match status" value="1"/>
</dbReference>
<sequence length="277" mass="29617">MTTDETYLLGSDDEELRRLEHQAEILAPATRAVLRMAGIEPGMRVLDLGTGAGDVAFEVASLVGPTGSVIGIDRSADALRWAARRTEARGCTNVSFIHDDLHHVRITEQVDAVVGRLVLLYTPDPAEVLRRFAMLVRPGGVVAALEYEMAAAGSLPATEFGDRIRWWISEAFRRSGLDPILGARLGAVFGAAGLSPTVVGLQSYRAPGDPEGPRMAAGILRTLLPVIERTGIATADEIGIDTLEQRLAQHLSEQGLIFKPPTLVGAWSRTAPLPGAV</sequence>
<dbReference type="Pfam" id="PF13847">
    <property type="entry name" value="Methyltransf_31"/>
    <property type="match status" value="1"/>
</dbReference>
<dbReference type="CDD" id="cd02440">
    <property type="entry name" value="AdoMet_MTases"/>
    <property type="match status" value="1"/>
</dbReference>
<dbReference type="PANTHER" id="PTHR43861">
    <property type="entry name" value="TRANS-ACONITATE 2-METHYLTRANSFERASE-RELATED"/>
    <property type="match status" value="1"/>
</dbReference>
<keyword evidence="2" id="KW-1185">Reference proteome</keyword>
<dbReference type="Proteomes" id="UP000249915">
    <property type="component" value="Unassembled WGS sequence"/>
</dbReference>
<dbReference type="RefSeq" id="WP_112283827.1">
    <property type="nucleotide sequence ID" value="NZ_MASW01000006.1"/>
</dbReference>
<dbReference type="InterPro" id="IPR029063">
    <property type="entry name" value="SAM-dependent_MTases_sf"/>
</dbReference>
<proteinExistence type="predicted"/>
<protein>
    <submittedName>
        <fullName evidence="1">Uncharacterized protein</fullName>
    </submittedName>
</protein>
<reference evidence="1 2" key="1">
    <citation type="submission" date="2016-07" db="EMBL/GenBank/DDBJ databases">
        <title>Draft genome sequence of Prauserella muralis DSM 45305, isolated from a mould-covered wall in an indoor environment.</title>
        <authorList>
            <person name="Ruckert C."/>
            <person name="Albersmeier A."/>
            <person name="Jiang C.-L."/>
            <person name="Jiang Y."/>
            <person name="Kalinowski J."/>
            <person name="Schneider O."/>
            <person name="Winkler A."/>
            <person name="Zotchev S.B."/>
        </authorList>
    </citation>
    <scope>NUCLEOTIDE SEQUENCE [LARGE SCALE GENOMIC DNA]</scope>
    <source>
        <strain evidence="1 2">DSM 45305</strain>
    </source>
</reference>
<accession>A0A2V4ALC8</accession>
<gene>
    <name evidence="1" type="ORF">BAY60_24970</name>
</gene>